<dbReference type="SUPFAM" id="SSF53056">
    <property type="entry name" value="beta-carbonic anhydrase, cab"/>
    <property type="match status" value="1"/>
</dbReference>
<evidence type="ECO:0000256" key="1">
    <source>
        <dbReference type="ARBA" id="ARBA00006217"/>
    </source>
</evidence>
<protein>
    <recommendedName>
        <fullName evidence="2 8">Carbonic anhydrase</fullName>
        <ecNumber evidence="2 8">4.2.1.1</ecNumber>
    </recommendedName>
    <alternativeName>
        <fullName evidence="8">Carbonate dehydratase</fullName>
    </alternativeName>
</protein>
<dbReference type="Proteomes" id="UP000002407">
    <property type="component" value="Chromosome"/>
</dbReference>
<keyword evidence="5 8" id="KW-0456">Lyase</keyword>
<dbReference type="OrthoDB" id="9797527at2"/>
<keyword evidence="4 7" id="KW-0862">Zinc</keyword>
<feature type="binding site" evidence="7">
    <location>
        <position position="103"/>
    </location>
    <ligand>
        <name>Zn(2+)</name>
        <dbReference type="ChEBI" id="CHEBI:29105"/>
    </ligand>
</feature>
<evidence type="ECO:0000256" key="7">
    <source>
        <dbReference type="PIRSR" id="PIRSR601765-1"/>
    </source>
</evidence>
<evidence type="ECO:0000313" key="10">
    <source>
        <dbReference type="Proteomes" id="UP000002407"/>
    </source>
</evidence>
<dbReference type="GO" id="GO:0004089">
    <property type="term" value="F:carbonate dehydratase activity"/>
    <property type="evidence" value="ECO:0007669"/>
    <property type="project" value="UniProtKB-UniRule"/>
</dbReference>
<dbReference type="AlphaFoldDB" id="A7HZE3"/>
<organism evidence="9 10">
    <name type="scientific">Campylobacter hominis (strain ATCC BAA-381 / DSM 21671 / CCUG 45161 / LMG 19568 / NCTC 13146 / CH001A)</name>
    <dbReference type="NCBI Taxonomy" id="360107"/>
    <lineage>
        <taxon>Bacteria</taxon>
        <taxon>Pseudomonadati</taxon>
        <taxon>Campylobacterota</taxon>
        <taxon>Epsilonproteobacteria</taxon>
        <taxon>Campylobacterales</taxon>
        <taxon>Campylobacteraceae</taxon>
        <taxon>Campylobacter</taxon>
    </lineage>
</organism>
<dbReference type="InterPro" id="IPR001765">
    <property type="entry name" value="Carbonic_anhydrase"/>
</dbReference>
<dbReference type="Gene3D" id="3.40.1050.10">
    <property type="entry name" value="Carbonic anhydrase"/>
    <property type="match status" value="1"/>
</dbReference>
<dbReference type="GO" id="GO:0008270">
    <property type="term" value="F:zinc ion binding"/>
    <property type="evidence" value="ECO:0007669"/>
    <property type="project" value="UniProtKB-UniRule"/>
</dbReference>
<keyword evidence="3 7" id="KW-0479">Metal-binding</keyword>
<accession>A7HZE3</accession>
<dbReference type="Pfam" id="PF00484">
    <property type="entry name" value="Pro_CA"/>
    <property type="match status" value="1"/>
</dbReference>
<name>A7HZE3_CAMHC</name>
<dbReference type="InterPro" id="IPR036874">
    <property type="entry name" value="Carbonic_anhydrase_sf"/>
</dbReference>
<dbReference type="GO" id="GO:0015976">
    <property type="term" value="P:carbon utilization"/>
    <property type="evidence" value="ECO:0007669"/>
    <property type="project" value="InterPro"/>
</dbReference>
<dbReference type="PANTHER" id="PTHR11002:SF76">
    <property type="entry name" value="CARBONIC ANHYDRASE"/>
    <property type="match status" value="1"/>
</dbReference>
<comment type="catalytic activity">
    <reaction evidence="6 8">
        <text>hydrogencarbonate + H(+) = CO2 + H2O</text>
        <dbReference type="Rhea" id="RHEA:10748"/>
        <dbReference type="ChEBI" id="CHEBI:15377"/>
        <dbReference type="ChEBI" id="CHEBI:15378"/>
        <dbReference type="ChEBI" id="CHEBI:16526"/>
        <dbReference type="ChEBI" id="CHEBI:17544"/>
        <dbReference type="EC" id="4.2.1.1"/>
    </reaction>
</comment>
<feature type="binding site" evidence="7">
    <location>
        <position position="100"/>
    </location>
    <ligand>
        <name>Zn(2+)</name>
        <dbReference type="ChEBI" id="CHEBI:29105"/>
    </ligand>
</feature>
<comment type="similarity">
    <text evidence="1 8">Belongs to the beta-class carbonic anhydrase family.</text>
</comment>
<evidence type="ECO:0000256" key="3">
    <source>
        <dbReference type="ARBA" id="ARBA00022723"/>
    </source>
</evidence>
<comment type="function">
    <text evidence="8">Reversible hydration of carbon dioxide.</text>
</comment>
<gene>
    <name evidence="9" type="ordered locus">CHAB381_0012</name>
</gene>
<reference evidence="10" key="1">
    <citation type="submission" date="2007-07" db="EMBL/GenBank/DDBJ databases">
        <title>Complete genome sequence of Campylobacter hominis ATCC BAA-381, a commensal isolated from the human gastrointestinal tract.</title>
        <authorList>
            <person name="Fouts D.E."/>
            <person name="Mongodin E.F."/>
            <person name="Puiu D."/>
            <person name="Sebastian Y."/>
            <person name="Miller W.G."/>
            <person name="Mandrell R.E."/>
            <person name="Nelson K.E."/>
        </authorList>
    </citation>
    <scope>NUCLEOTIDE SEQUENCE [LARGE SCALE GENOMIC DNA]</scope>
    <source>
        <strain evidence="10">ATCC BAA-381 / LMG 19568 / NCTC 13146 / CH001A</strain>
    </source>
</reference>
<dbReference type="PROSITE" id="PS00704">
    <property type="entry name" value="PROK_CO2_ANHYDRASE_1"/>
    <property type="match status" value="1"/>
</dbReference>
<evidence type="ECO:0000256" key="4">
    <source>
        <dbReference type="ARBA" id="ARBA00022833"/>
    </source>
</evidence>
<dbReference type="PROSITE" id="PS00705">
    <property type="entry name" value="PROK_CO2_ANHYDRASE_2"/>
    <property type="match status" value="1"/>
</dbReference>
<dbReference type="InterPro" id="IPR045066">
    <property type="entry name" value="Beta_CA_cladeB"/>
</dbReference>
<keyword evidence="10" id="KW-1185">Reference proteome</keyword>
<dbReference type="STRING" id="360107.CHAB381_0012"/>
<comment type="cofactor">
    <cofactor evidence="7">
        <name>Zn(2+)</name>
        <dbReference type="ChEBI" id="CHEBI:29105"/>
    </cofactor>
    <text evidence="7">Binds 1 zinc ion per subunit.</text>
</comment>
<dbReference type="KEGG" id="cha:CHAB381_0012"/>
<proteinExistence type="inferred from homology"/>
<dbReference type="HOGENOM" id="CLU_053879_5_3_7"/>
<dbReference type="EMBL" id="CP000776">
    <property type="protein sequence ID" value="ABS52081.1"/>
    <property type="molecule type" value="Genomic_DNA"/>
</dbReference>
<dbReference type="CDD" id="cd00884">
    <property type="entry name" value="beta_CA_cladeB"/>
    <property type="match status" value="1"/>
</dbReference>
<dbReference type="RefSeq" id="WP_011991481.1">
    <property type="nucleotide sequence ID" value="NC_009714.1"/>
</dbReference>
<dbReference type="SMART" id="SM00947">
    <property type="entry name" value="Pro_CA"/>
    <property type="match status" value="1"/>
</dbReference>
<feature type="binding site" evidence="7">
    <location>
        <position position="41"/>
    </location>
    <ligand>
        <name>Zn(2+)</name>
        <dbReference type="ChEBI" id="CHEBI:29105"/>
    </ligand>
</feature>
<dbReference type="InterPro" id="IPR015892">
    <property type="entry name" value="Carbonic_anhydrase_CS"/>
</dbReference>
<sequence>MDQIITGALKFMQDDFKKYKKLFENLASSQKPHTLFICCSDSRVVPNLITHTEPGEIFVLRNIANIVPTYEQSDKFLDIASDIEFAVLSLKVKNIIICGHNNCGGCAAVYKKKETLKNMPNLLHWLDPIFSIKEKVLHESNTDISERALLTERLNVVNSVENLLTFPFIKEKFNAGEIKIYGWHYMIKTGEIFNYSFDDKKFHLIKKEAE</sequence>
<evidence type="ECO:0000313" key="9">
    <source>
        <dbReference type="EMBL" id="ABS52081.1"/>
    </source>
</evidence>
<evidence type="ECO:0000256" key="5">
    <source>
        <dbReference type="ARBA" id="ARBA00023239"/>
    </source>
</evidence>
<evidence type="ECO:0000256" key="8">
    <source>
        <dbReference type="RuleBase" id="RU003956"/>
    </source>
</evidence>
<dbReference type="eggNOG" id="COG0288">
    <property type="taxonomic scope" value="Bacteria"/>
</dbReference>
<evidence type="ECO:0000256" key="6">
    <source>
        <dbReference type="ARBA" id="ARBA00048348"/>
    </source>
</evidence>
<dbReference type="EC" id="4.2.1.1" evidence="2 8"/>
<evidence type="ECO:0000256" key="2">
    <source>
        <dbReference type="ARBA" id="ARBA00012925"/>
    </source>
</evidence>
<feature type="binding site" evidence="7">
    <location>
        <position position="39"/>
    </location>
    <ligand>
        <name>Zn(2+)</name>
        <dbReference type="ChEBI" id="CHEBI:29105"/>
    </ligand>
</feature>
<dbReference type="PANTHER" id="PTHR11002">
    <property type="entry name" value="CARBONIC ANHYDRASE"/>
    <property type="match status" value="1"/>
</dbReference>